<dbReference type="STRING" id="558173.CDOO_02230"/>
<dbReference type="Proteomes" id="UP000029914">
    <property type="component" value="Chromosome"/>
</dbReference>
<feature type="transmembrane region" description="Helical" evidence="1">
    <location>
        <begin position="86"/>
        <end position="109"/>
    </location>
</feature>
<dbReference type="HOGENOM" id="CLU_157817_0_0_11"/>
<evidence type="ECO:0000256" key="1">
    <source>
        <dbReference type="SAM" id="Phobius"/>
    </source>
</evidence>
<dbReference type="EMBL" id="CP006764">
    <property type="protein sequence ID" value="AIT60202.1"/>
    <property type="molecule type" value="Genomic_DNA"/>
</dbReference>
<dbReference type="OrthoDB" id="4422894at2"/>
<organism evidence="2 3">
    <name type="scientific">Corynebacterium doosanense CAU 212 = DSM 45436</name>
    <dbReference type="NCBI Taxonomy" id="558173"/>
    <lineage>
        <taxon>Bacteria</taxon>
        <taxon>Bacillati</taxon>
        <taxon>Actinomycetota</taxon>
        <taxon>Actinomycetes</taxon>
        <taxon>Mycobacteriales</taxon>
        <taxon>Corynebacteriaceae</taxon>
        <taxon>Corynebacterium</taxon>
    </lineage>
</organism>
<evidence type="ECO:0000313" key="3">
    <source>
        <dbReference type="Proteomes" id="UP000029914"/>
    </source>
</evidence>
<keyword evidence="1" id="KW-0812">Transmembrane</keyword>
<evidence type="ECO:0000313" key="2">
    <source>
        <dbReference type="EMBL" id="AIT60202.1"/>
    </source>
</evidence>
<gene>
    <name evidence="2" type="ORF">CDOO_02230</name>
</gene>
<proteinExistence type="predicted"/>
<feature type="transmembrane region" description="Helical" evidence="1">
    <location>
        <begin position="49"/>
        <end position="74"/>
    </location>
</feature>
<protein>
    <submittedName>
        <fullName evidence="2">Uncharacterized protein</fullName>
    </submittedName>
</protein>
<reference evidence="2 3" key="1">
    <citation type="submission" date="2013-09" db="EMBL/GenBank/DDBJ databases">
        <title>Complete genome sequence of Corynebacterium doosanense CAU 212(T) (=DSM 45436(T)), isolated from activated sludge.</title>
        <authorList>
            <person name="Schaffert L."/>
            <person name="Albersmeier A."/>
            <person name="Kalinowski J."/>
            <person name="Ruckert C."/>
        </authorList>
    </citation>
    <scope>NUCLEOTIDE SEQUENCE [LARGE SCALE GENOMIC DNA]</scope>
    <source>
        <strain evidence="2 3">CAU 212</strain>
    </source>
</reference>
<name>A0A097IDK0_9CORY</name>
<accession>A0A097IDK0</accession>
<keyword evidence="3" id="KW-1185">Reference proteome</keyword>
<dbReference type="AlphaFoldDB" id="A0A097IDK0"/>
<dbReference type="eggNOG" id="ENOG5031I0N">
    <property type="taxonomic scope" value="Bacteria"/>
</dbReference>
<keyword evidence="1" id="KW-1133">Transmembrane helix</keyword>
<dbReference type="RefSeq" id="WP_018021405.1">
    <property type="nucleotide sequence ID" value="NZ_AQUX01000002.1"/>
</dbReference>
<keyword evidence="1" id="KW-0472">Membrane</keyword>
<sequence length="124" mass="13391">MSAHAANVENAVEGYPTYHGGYAESLYIEGYDPASLTAQHSSLLKSSTWIGMGLLMAALAFIGTALFGTGQLLWGTGTVDHDPMLFIWIGVIGAVVLLAVAFFLMLVVGRKDYKEYVKRSGRMN</sequence>
<dbReference type="KEGG" id="cdo:CDOO_02230"/>